<proteinExistence type="predicted"/>
<dbReference type="AlphaFoldDB" id="A0A3E0AUL7"/>
<reference evidence="2 3" key="1">
    <citation type="submission" date="2018-08" db="EMBL/GenBank/DDBJ databases">
        <title>Genomic Encyclopedia of Type Strains, Phase IV (KMG-IV): sequencing the most valuable type-strain genomes for metagenomic binning, comparative biology and taxonomic classification.</title>
        <authorList>
            <person name="Goeker M."/>
        </authorList>
    </citation>
    <scope>NUCLEOTIDE SEQUENCE [LARGE SCALE GENOMIC DNA]</scope>
    <source>
        <strain evidence="2 3">DSM 17274</strain>
    </source>
</reference>
<dbReference type="RefSeq" id="WP_115885601.1">
    <property type="nucleotide sequence ID" value="NZ_CBCSHX010000004.1"/>
</dbReference>
<feature type="transmembrane region" description="Helical" evidence="1">
    <location>
        <begin position="98"/>
        <end position="116"/>
    </location>
</feature>
<comment type="caution">
    <text evidence="2">The sequence shown here is derived from an EMBL/GenBank/DDBJ whole genome shotgun (WGS) entry which is preliminary data.</text>
</comment>
<accession>A0A3E0AUL7</accession>
<sequence>MFKNIFLLGPSYISYIILIATDFFNGIPWYIQFGTLFVFGSLTAVITIWNMDREEDETLDKTAEKPKNVNFIPTLILVSIILLIAGMNIFVGAPRNDIFNITDFSFYIVFVALPILNKDYVKVAERQMSA</sequence>
<keyword evidence="1" id="KW-0812">Transmembrane</keyword>
<dbReference type="Proteomes" id="UP000257076">
    <property type="component" value="Unassembled WGS sequence"/>
</dbReference>
<evidence type="ECO:0000256" key="1">
    <source>
        <dbReference type="SAM" id="Phobius"/>
    </source>
</evidence>
<keyword evidence="3" id="KW-1185">Reference proteome</keyword>
<feature type="transmembrane region" description="Helical" evidence="1">
    <location>
        <begin position="5"/>
        <end position="24"/>
    </location>
</feature>
<protein>
    <submittedName>
        <fullName evidence="2">Uncharacterized protein</fullName>
    </submittedName>
</protein>
<keyword evidence="1" id="KW-0472">Membrane</keyword>
<organism evidence="2 3">
    <name type="scientific">Jeotgalicoccus halotolerans</name>
    <dbReference type="NCBI Taxonomy" id="157227"/>
    <lineage>
        <taxon>Bacteria</taxon>
        <taxon>Bacillati</taxon>
        <taxon>Bacillota</taxon>
        <taxon>Bacilli</taxon>
        <taxon>Bacillales</taxon>
        <taxon>Staphylococcaceae</taxon>
        <taxon>Jeotgalicoccus</taxon>
    </lineage>
</organism>
<evidence type="ECO:0000313" key="3">
    <source>
        <dbReference type="Proteomes" id="UP000257076"/>
    </source>
</evidence>
<name>A0A3E0AUL7_9STAP</name>
<keyword evidence="1" id="KW-1133">Transmembrane helix</keyword>
<evidence type="ECO:0000313" key="2">
    <source>
        <dbReference type="EMBL" id="REG23443.1"/>
    </source>
</evidence>
<gene>
    <name evidence="2" type="ORF">DFR63_1818</name>
</gene>
<feature type="transmembrane region" description="Helical" evidence="1">
    <location>
        <begin position="71"/>
        <end position="92"/>
    </location>
</feature>
<dbReference type="EMBL" id="QUMW01000013">
    <property type="protein sequence ID" value="REG23443.1"/>
    <property type="molecule type" value="Genomic_DNA"/>
</dbReference>
<feature type="transmembrane region" description="Helical" evidence="1">
    <location>
        <begin position="30"/>
        <end position="50"/>
    </location>
</feature>